<reference evidence="1 2" key="1">
    <citation type="journal article" date="2014" name="Genome Announc.">
        <title>Draft Genome Sequence of Propane- and Butane-Oxidizing Actinobacterium Rhodococcus ruber IEGM 231.</title>
        <authorList>
            <person name="Ivshina I.B."/>
            <person name="Kuyukina M.S."/>
            <person name="Krivoruchko A.V."/>
            <person name="Barbe V."/>
            <person name="Fischer C."/>
        </authorList>
    </citation>
    <scope>NUCLEOTIDE SEQUENCE [LARGE SCALE GENOMIC DNA]</scope>
</reference>
<sequence>MAIGKISERRSRRRFVALLSTQTQTLDQRTVAVDVDLLDVLEQPATTTDQQQQAAAGVVVVLVLLQVLGQVLDALGEHRDLRLGRSGVGLVEAVLAEDLLLLLGGQCHW</sequence>
<evidence type="ECO:0000313" key="2">
    <source>
        <dbReference type="Proteomes" id="UP000042997"/>
    </source>
</evidence>
<name>A0A098BKI6_9NOCA</name>
<dbReference type="Proteomes" id="UP000042997">
    <property type="component" value="Unassembled WGS sequence"/>
</dbReference>
<organism evidence="1 2">
    <name type="scientific">Rhodococcus ruber</name>
    <dbReference type="NCBI Taxonomy" id="1830"/>
    <lineage>
        <taxon>Bacteria</taxon>
        <taxon>Bacillati</taxon>
        <taxon>Actinomycetota</taxon>
        <taxon>Actinomycetes</taxon>
        <taxon>Mycobacteriales</taxon>
        <taxon>Nocardiaceae</taxon>
        <taxon>Rhodococcus</taxon>
    </lineage>
</organism>
<dbReference type="AlphaFoldDB" id="A0A098BKI6"/>
<gene>
    <name evidence="1" type="ORF">RHRU231_430113</name>
</gene>
<proteinExistence type="predicted"/>
<evidence type="ECO:0000313" key="1">
    <source>
        <dbReference type="EMBL" id="CDZ88735.1"/>
    </source>
</evidence>
<protein>
    <submittedName>
        <fullName evidence="1">Uncharacterized protein</fullName>
    </submittedName>
</protein>
<dbReference type="EMBL" id="CCSD01000054">
    <property type="protein sequence ID" value="CDZ88735.1"/>
    <property type="molecule type" value="Genomic_DNA"/>
</dbReference>
<accession>A0A098BKI6</accession>